<evidence type="ECO:0000259" key="7">
    <source>
        <dbReference type="PROSITE" id="PS50209"/>
    </source>
</evidence>
<feature type="domain" description="CARD" evidence="7">
    <location>
        <begin position="1208"/>
        <end position="1291"/>
    </location>
</feature>
<organism evidence="9 10">
    <name type="scientific">Hucho hucho</name>
    <name type="common">huchen</name>
    <dbReference type="NCBI Taxonomy" id="62062"/>
    <lineage>
        <taxon>Eukaryota</taxon>
        <taxon>Metazoa</taxon>
        <taxon>Chordata</taxon>
        <taxon>Craniata</taxon>
        <taxon>Vertebrata</taxon>
        <taxon>Euteleostomi</taxon>
        <taxon>Actinopterygii</taxon>
        <taxon>Neopterygii</taxon>
        <taxon>Teleostei</taxon>
        <taxon>Protacanthopterygii</taxon>
        <taxon>Salmoniformes</taxon>
        <taxon>Salmonidae</taxon>
        <taxon>Salmoninae</taxon>
        <taxon>Hucho</taxon>
    </lineage>
</organism>
<dbReference type="Proteomes" id="UP000314982">
    <property type="component" value="Unassembled WGS sequence"/>
</dbReference>
<dbReference type="InterPro" id="IPR033516">
    <property type="entry name" value="CARD8/ASC/NALP1_CARD"/>
</dbReference>
<reference evidence="10" key="1">
    <citation type="submission" date="2018-06" db="EMBL/GenBank/DDBJ databases">
        <title>Genome assembly of Danube salmon.</title>
        <authorList>
            <person name="Macqueen D.J."/>
            <person name="Gundappa M.K."/>
        </authorList>
    </citation>
    <scope>NUCLEOTIDE SEQUENCE [LARGE SCALE GENOMIC DNA]</scope>
</reference>
<dbReference type="Gene3D" id="3.40.50.300">
    <property type="entry name" value="P-loop containing nucleotide triphosphate hydrolases"/>
    <property type="match status" value="2"/>
</dbReference>
<evidence type="ECO:0008006" key="11">
    <source>
        <dbReference type="Google" id="ProtNLM"/>
    </source>
</evidence>
<evidence type="ECO:0000256" key="4">
    <source>
        <dbReference type="ARBA" id="ARBA00022859"/>
    </source>
</evidence>
<accession>A0A4W5PLQ7</accession>
<dbReference type="GO" id="GO:0003924">
    <property type="term" value="F:GTPase activity"/>
    <property type="evidence" value="ECO:0007669"/>
    <property type="project" value="TreeGrafter"/>
</dbReference>
<keyword evidence="2" id="KW-0963">Cytoplasm</keyword>
<dbReference type="InterPro" id="IPR001315">
    <property type="entry name" value="CARD"/>
</dbReference>
<keyword evidence="10" id="KW-1185">Reference proteome</keyword>
<sequence>MASFDFVRDILTEWNLSDLVQRFEDEEIDEESFLFLKEKDFINLIPKIGPRSAFREKHKAFLKKQKQPDDDKNIQAATWSSVSIKASKSSSGNVTGEMVNQESCQKAIIKPRNQTPKRSETKRSLDKLLDKLGGSVPTTNTSGVGETVYDESEPSTSKIRPLQGNIQGKRKSDETYANKQTKKRQRVAASRITETFETETKTEVKKIMQRVKRRFDDLPSTKLIDFLRGKIETLEKDKKEIVGVFGKTGAGKSFLINTILGETKLLPSGNQGACTSVMIQVEANMTDSKYIAEIEFMTEEEWKEELWSIFRDRSYEDGNDEDKERDDDDDDDEKISSLYGKHGRGATLEELMDRKHFIEIPEFRLSVKKKCECDTAEELSEKITCYTRSDTQSDTFKRQYWPLVKCITIKVPNSKDLLEHVVLVDLPGNGDCNKSRDEMWKSFVGNCSAVWIVSDIARATSEKESWEILDSTVSLFGPGGECRSISFICTKTDDIEENQKADARTCILRRNETTKKQVRDKFNKQKEVKKHFSGGKDFLQVFTVSSKEYQKEKHLQQEETEIPKLQEFLRNLNDRRTKTSGYVSGAYGILSLIQGAKSSDMTDSKEEVCQVLEQRLKDEIKSIGQTMDEAYETFERCLSEGVQQSEESCEKLMNKVIAPRGKKGCGYQVVKSLCKNGGVYKPKGKRERRREINLNESLASCMRSLIDEQFKIHFPNEGKGGPIREQIESFTLDTNSLVGEHPEVSLHLTFLKTEETELKAKLICDLREKKKKIYSTLTESIKDTMHRCYIRASEHTGKDSLKRMKDELHHHMKNNNIFQKAKEDMLVCLTNLKDHILMQLKCKLQESMDLSLKTPNSSFLPDDVTVEYNKMKMCYEKLMGCSSTVQFTPRLDLHTKTAVFESQSGNGRKRVQVSTSVTMLNPEIVKELTTHNHNPTYRLQCPKAGLFQCSSTGLVFLMEGKGDVVYMMTQWESRLLGSMTPAGPLFSIDCPEQSVLQLHLPHCVCDEKDDNLSVAHVTDGNMEIVQPLKTTATHVIVNITHLSLFGLIGNWFSFLPVRSQVLLFLRPQGNRPQKRILNVILLPKNVPLCEVEHQQKGSTFIQTSSNCTLTPRGKYGLCCELVANSSIQPKSGQFDYDYSPNFHPTFQVFLDCMSGVENIRLSLLDRGSNDQRVWECLIPTDFVPPQINPINPNPGAEPELNQLSGEAFVDEHTAALIQRVKMVLPVADDLLVEEMIPDELHSSLLVARTSQEQMRQMLDAVQAGGTRVKSAFYKALQSHEPRLVQDLAAASRC</sequence>
<feature type="compositionally biased region" description="Acidic residues" evidence="6">
    <location>
        <begin position="317"/>
        <end position="333"/>
    </location>
</feature>
<dbReference type="PROSITE" id="PS50209">
    <property type="entry name" value="CARD"/>
    <property type="match status" value="1"/>
</dbReference>
<dbReference type="SUPFAM" id="SSF52540">
    <property type="entry name" value="P-loop containing nucleoside triphosphate hydrolases"/>
    <property type="match status" value="1"/>
</dbReference>
<dbReference type="Ensembl" id="ENSHHUT00000063778.1">
    <property type="protein sequence ID" value="ENSHHUP00000061689.1"/>
    <property type="gene ID" value="ENSHHUG00000036539.1"/>
</dbReference>
<dbReference type="InterPro" id="IPR013761">
    <property type="entry name" value="SAM/pointed_sf"/>
</dbReference>
<evidence type="ECO:0000259" key="8">
    <source>
        <dbReference type="PROSITE" id="PS51830"/>
    </source>
</evidence>
<proteinExistence type="predicted"/>
<reference evidence="9" key="3">
    <citation type="submission" date="2025-09" db="UniProtKB">
        <authorList>
            <consortium name="Ensembl"/>
        </authorList>
    </citation>
    <scope>IDENTIFICATION</scope>
</reference>
<dbReference type="PANTHER" id="PTHR47308:SF1">
    <property type="entry name" value="NUCLEAR GTPASE SLIP-GC"/>
    <property type="match status" value="1"/>
</dbReference>
<evidence type="ECO:0000256" key="1">
    <source>
        <dbReference type="ARBA" id="ARBA00004514"/>
    </source>
</evidence>
<dbReference type="InterPro" id="IPR053082">
    <property type="entry name" value="Nuclear_GTPase_SLIP-GC"/>
</dbReference>
<comment type="subcellular location">
    <subcellularLocation>
        <location evidence="1">Cytoplasm</location>
        <location evidence="1">Cytosol</location>
    </subcellularLocation>
</comment>
<dbReference type="InterPro" id="IPR045063">
    <property type="entry name" value="Dynamin_N"/>
</dbReference>
<feature type="region of interest" description="Disordered" evidence="6">
    <location>
        <begin position="317"/>
        <end position="338"/>
    </location>
</feature>
<keyword evidence="5" id="KW-0395">Inflammatory response</keyword>
<keyword evidence="4" id="KW-0391">Immunity</keyword>
<dbReference type="GO" id="GO:0006954">
    <property type="term" value="P:inflammatory response"/>
    <property type="evidence" value="ECO:0007669"/>
    <property type="project" value="UniProtKB-KW"/>
</dbReference>
<dbReference type="GeneTree" id="ENSGT00390000007091"/>
<dbReference type="Pfam" id="PF23679">
    <property type="entry name" value="UPA-FIIND"/>
    <property type="match status" value="1"/>
</dbReference>
<dbReference type="SUPFAM" id="SSF47986">
    <property type="entry name" value="DEATH domain"/>
    <property type="match status" value="1"/>
</dbReference>
<evidence type="ECO:0000256" key="5">
    <source>
        <dbReference type="ARBA" id="ARBA00023198"/>
    </source>
</evidence>
<dbReference type="PANTHER" id="PTHR47308">
    <property type="entry name" value="NUCLEAR GTPASE SLIP-GC"/>
    <property type="match status" value="1"/>
</dbReference>
<dbReference type="Pfam" id="PF00619">
    <property type="entry name" value="CARD"/>
    <property type="match status" value="1"/>
</dbReference>
<feature type="domain" description="FIIND" evidence="8">
    <location>
        <begin position="915"/>
        <end position="1192"/>
    </location>
</feature>
<dbReference type="GO" id="GO:0042981">
    <property type="term" value="P:regulation of apoptotic process"/>
    <property type="evidence" value="ECO:0007669"/>
    <property type="project" value="InterPro"/>
</dbReference>
<dbReference type="Gene3D" id="1.10.150.50">
    <property type="entry name" value="Transcription Factor, Ets-1"/>
    <property type="match status" value="1"/>
</dbReference>
<dbReference type="InterPro" id="IPR025307">
    <property type="entry name" value="FIIND_dom"/>
</dbReference>
<dbReference type="CDD" id="cd08330">
    <property type="entry name" value="CARD_ASC_NALP1"/>
    <property type="match status" value="1"/>
</dbReference>
<dbReference type="GO" id="GO:0045087">
    <property type="term" value="P:innate immune response"/>
    <property type="evidence" value="ECO:0007669"/>
    <property type="project" value="UniProtKB-KW"/>
</dbReference>
<reference evidence="9" key="2">
    <citation type="submission" date="2025-08" db="UniProtKB">
        <authorList>
            <consortium name="Ensembl"/>
        </authorList>
    </citation>
    <scope>IDENTIFICATION</scope>
</reference>
<name>A0A4W5PLQ7_9TELE</name>
<feature type="region of interest" description="Disordered" evidence="6">
    <location>
        <begin position="131"/>
        <end position="185"/>
    </location>
</feature>
<protein>
    <recommendedName>
        <fullName evidence="11">FIIND domain-containing protein</fullName>
    </recommendedName>
</protein>
<evidence type="ECO:0000256" key="3">
    <source>
        <dbReference type="ARBA" id="ARBA00022588"/>
    </source>
</evidence>
<evidence type="ECO:0000313" key="9">
    <source>
        <dbReference type="Ensembl" id="ENSHHUP00000061689.1"/>
    </source>
</evidence>
<dbReference type="Gene3D" id="1.10.533.10">
    <property type="entry name" value="Death Domain, Fas"/>
    <property type="match status" value="1"/>
</dbReference>
<evidence type="ECO:0000256" key="6">
    <source>
        <dbReference type="SAM" id="MobiDB-lite"/>
    </source>
</evidence>
<dbReference type="InterPro" id="IPR027417">
    <property type="entry name" value="P-loop_NTPase"/>
</dbReference>
<dbReference type="Pfam" id="PF13553">
    <property type="entry name" value="FIIND"/>
    <property type="match status" value="1"/>
</dbReference>
<dbReference type="Pfam" id="PF00350">
    <property type="entry name" value="Dynamin_N"/>
    <property type="match status" value="1"/>
</dbReference>
<dbReference type="InterPro" id="IPR011029">
    <property type="entry name" value="DEATH-like_dom_sf"/>
</dbReference>
<dbReference type="GO" id="GO:0005829">
    <property type="term" value="C:cytosol"/>
    <property type="evidence" value="ECO:0007669"/>
    <property type="project" value="UniProtKB-SubCell"/>
</dbReference>
<dbReference type="PROSITE" id="PS51830">
    <property type="entry name" value="FIIND"/>
    <property type="match status" value="1"/>
</dbReference>
<evidence type="ECO:0000313" key="10">
    <source>
        <dbReference type="Proteomes" id="UP000314982"/>
    </source>
</evidence>
<evidence type="ECO:0000256" key="2">
    <source>
        <dbReference type="ARBA" id="ARBA00022490"/>
    </source>
</evidence>
<keyword evidence="3" id="KW-0399">Innate immunity</keyword>